<feature type="region of interest" description="Disordered" evidence="1">
    <location>
        <begin position="1"/>
        <end position="25"/>
    </location>
</feature>
<sequence>MGDTLKTHDRESIMKERAKEGKKERIRERREVLPILRCSKPPDGTRARPYKIGQRLIYKEMRPNAKPVAVSVTEVHEDRLCMMYTIKLLSNGKEKKVTGHTLKFSWHS</sequence>
<gene>
    <name evidence="2" type="ORF">LSP00402_LOCUS5330</name>
</gene>
<name>A0A7S2TJZ3_9EUKA</name>
<accession>A0A7S2TJZ3</accession>
<proteinExistence type="predicted"/>
<evidence type="ECO:0000313" key="2">
    <source>
        <dbReference type="EMBL" id="CAD9754664.1"/>
    </source>
</evidence>
<protein>
    <submittedName>
        <fullName evidence="2">Uncharacterized protein</fullName>
    </submittedName>
</protein>
<evidence type="ECO:0000256" key="1">
    <source>
        <dbReference type="SAM" id="MobiDB-lite"/>
    </source>
</evidence>
<organism evidence="2">
    <name type="scientific">Lotharella oceanica</name>
    <dbReference type="NCBI Taxonomy" id="641309"/>
    <lineage>
        <taxon>Eukaryota</taxon>
        <taxon>Sar</taxon>
        <taxon>Rhizaria</taxon>
        <taxon>Cercozoa</taxon>
        <taxon>Chlorarachniophyceae</taxon>
        <taxon>Lotharella</taxon>
    </lineage>
</organism>
<dbReference type="EMBL" id="HBHP01008533">
    <property type="protein sequence ID" value="CAD9754664.1"/>
    <property type="molecule type" value="Transcribed_RNA"/>
</dbReference>
<reference evidence="2" key="1">
    <citation type="submission" date="2021-01" db="EMBL/GenBank/DDBJ databases">
        <authorList>
            <person name="Corre E."/>
            <person name="Pelletier E."/>
            <person name="Niang G."/>
            <person name="Scheremetjew M."/>
            <person name="Finn R."/>
            <person name="Kale V."/>
            <person name="Holt S."/>
            <person name="Cochrane G."/>
            <person name="Meng A."/>
            <person name="Brown T."/>
            <person name="Cohen L."/>
        </authorList>
    </citation>
    <scope>NUCLEOTIDE SEQUENCE</scope>
    <source>
        <strain evidence="2">CCMP622</strain>
    </source>
</reference>
<dbReference type="AlphaFoldDB" id="A0A7S2TJZ3"/>